<proteinExistence type="predicted"/>
<accession>A0ABT7BDW8</accession>
<keyword evidence="2" id="KW-1185">Reference proteome</keyword>
<evidence type="ECO:0000313" key="2">
    <source>
        <dbReference type="Proteomes" id="UP001235849"/>
    </source>
</evidence>
<dbReference type="RefSeq" id="WP_283769049.1">
    <property type="nucleotide sequence ID" value="NZ_JAQOSO010000114.1"/>
</dbReference>
<sequence length="87" mass="10574">MNTKLVDAILQLIDALPPKEQKLLHEKIERKQNWQQTKERILKRGKAIGKRQRDNFYDAIDEVFYQMREERSQELFEACSRKQEVKR</sequence>
<dbReference type="EMBL" id="JAQOSO010000114">
    <property type="protein sequence ID" value="MDJ1176779.1"/>
    <property type="molecule type" value="Genomic_DNA"/>
</dbReference>
<evidence type="ECO:0000313" key="1">
    <source>
        <dbReference type="EMBL" id="MDJ1176779.1"/>
    </source>
</evidence>
<comment type="caution">
    <text evidence="1">The sequence shown here is derived from an EMBL/GenBank/DDBJ whole genome shotgun (WGS) entry which is preliminary data.</text>
</comment>
<dbReference type="Proteomes" id="UP001235849">
    <property type="component" value="Unassembled WGS sequence"/>
</dbReference>
<name>A0ABT7BDW8_9CYAN</name>
<reference evidence="1 2" key="1">
    <citation type="submission" date="2023-01" db="EMBL/GenBank/DDBJ databases">
        <title>Novel diversity within Roseofilum (Cyanobacteria; Desertifilaceae) from marine benthic mats with descriptions of four novel species.</title>
        <authorList>
            <person name="Wang Y."/>
            <person name="Berthold D.E."/>
            <person name="Hu J."/>
            <person name="Lefler F.W."/>
            <person name="Laughinghouse H.D. IV."/>
        </authorList>
    </citation>
    <scope>NUCLEOTIDE SEQUENCE [LARGE SCALE GENOMIC DNA]</scope>
    <source>
        <strain evidence="1 2">BLCC-M114</strain>
    </source>
</reference>
<organism evidence="1 2">
    <name type="scientific">Roseofilum capinflatum BLCC-M114</name>
    <dbReference type="NCBI Taxonomy" id="3022440"/>
    <lineage>
        <taxon>Bacteria</taxon>
        <taxon>Bacillati</taxon>
        <taxon>Cyanobacteriota</taxon>
        <taxon>Cyanophyceae</taxon>
        <taxon>Desertifilales</taxon>
        <taxon>Desertifilaceae</taxon>
        <taxon>Roseofilum</taxon>
        <taxon>Roseofilum capinflatum</taxon>
    </lineage>
</organism>
<gene>
    <name evidence="1" type="ORF">PMG25_22065</name>
</gene>
<protein>
    <submittedName>
        <fullName evidence="1">Uncharacterized protein</fullName>
    </submittedName>
</protein>